<feature type="region of interest" description="Disordered" evidence="1">
    <location>
        <begin position="1"/>
        <end position="48"/>
    </location>
</feature>
<sequence length="78" mass="8479">MANTTPRSPAGAGLGPGRPQSTASQAHRSLPSRLGRDAVKRRTPAARRSMMTHLPAALQRSLAWQSTLLFDWDGIDDR</sequence>
<dbReference type="Proteomes" id="UP001314263">
    <property type="component" value="Unassembled WGS sequence"/>
</dbReference>
<gene>
    <name evidence="2" type="ORF">CVIRNUC_005140</name>
</gene>
<dbReference type="AlphaFoldDB" id="A0AAV1I6U5"/>
<comment type="caution">
    <text evidence="2">The sequence shown here is derived from an EMBL/GenBank/DDBJ whole genome shotgun (WGS) entry which is preliminary data.</text>
</comment>
<reference evidence="2 3" key="1">
    <citation type="submission" date="2023-10" db="EMBL/GenBank/DDBJ databases">
        <authorList>
            <person name="Maclean D."/>
            <person name="Macfadyen A."/>
        </authorList>
    </citation>
    <scope>NUCLEOTIDE SEQUENCE [LARGE SCALE GENOMIC DNA]</scope>
</reference>
<accession>A0AAV1I6U5</accession>
<dbReference type="EMBL" id="CAUYUE010000006">
    <property type="protein sequence ID" value="CAK0780688.1"/>
    <property type="molecule type" value="Genomic_DNA"/>
</dbReference>
<protein>
    <submittedName>
        <fullName evidence="2">Uncharacterized protein</fullName>
    </submittedName>
</protein>
<keyword evidence="3" id="KW-1185">Reference proteome</keyword>
<organism evidence="2 3">
    <name type="scientific">Coccomyxa viridis</name>
    <dbReference type="NCBI Taxonomy" id="1274662"/>
    <lineage>
        <taxon>Eukaryota</taxon>
        <taxon>Viridiplantae</taxon>
        <taxon>Chlorophyta</taxon>
        <taxon>core chlorophytes</taxon>
        <taxon>Trebouxiophyceae</taxon>
        <taxon>Trebouxiophyceae incertae sedis</taxon>
        <taxon>Coccomyxaceae</taxon>
        <taxon>Coccomyxa</taxon>
    </lineage>
</organism>
<evidence type="ECO:0000256" key="1">
    <source>
        <dbReference type="SAM" id="MobiDB-lite"/>
    </source>
</evidence>
<name>A0AAV1I6U5_9CHLO</name>
<evidence type="ECO:0000313" key="3">
    <source>
        <dbReference type="Proteomes" id="UP001314263"/>
    </source>
</evidence>
<evidence type="ECO:0000313" key="2">
    <source>
        <dbReference type="EMBL" id="CAK0780688.1"/>
    </source>
</evidence>
<proteinExistence type="predicted"/>